<accession>A0AAN0K044</accession>
<keyword evidence="4" id="KW-0325">Glycoprotein</keyword>
<feature type="disulfide bond" evidence="5">
    <location>
        <begin position="31"/>
        <end position="95"/>
    </location>
</feature>
<feature type="disulfide bond" evidence="5">
    <location>
        <begin position="75"/>
        <end position="85"/>
    </location>
</feature>
<dbReference type="Gene3D" id="3.10.250.10">
    <property type="entry name" value="SRCR-like domain"/>
    <property type="match status" value="1"/>
</dbReference>
<evidence type="ECO:0000259" key="6">
    <source>
        <dbReference type="PROSITE" id="PS50287"/>
    </source>
</evidence>
<dbReference type="RefSeq" id="XP_019862629.1">
    <property type="nucleotide sequence ID" value="XM_020007070.1"/>
</dbReference>
<dbReference type="InterPro" id="IPR036772">
    <property type="entry name" value="SRCR-like_dom_sf"/>
</dbReference>
<dbReference type="GO" id="GO:0016020">
    <property type="term" value="C:membrane"/>
    <property type="evidence" value="ECO:0007669"/>
    <property type="project" value="InterPro"/>
</dbReference>
<keyword evidence="3 5" id="KW-1015">Disulfide bond</keyword>
<reference evidence="7" key="2">
    <citation type="submission" date="2024-06" db="UniProtKB">
        <authorList>
            <consortium name="EnsemblMetazoa"/>
        </authorList>
    </citation>
    <scope>IDENTIFICATION</scope>
</reference>
<dbReference type="EnsemblMetazoa" id="XM_020007070.1">
    <property type="protein sequence ID" value="XP_019862629.1"/>
    <property type="gene ID" value="LOC109591313"/>
</dbReference>
<keyword evidence="2" id="KW-0677">Repeat</keyword>
<evidence type="ECO:0000313" key="8">
    <source>
        <dbReference type="Proteomes" id="UP000007879"/>
    </source>
</evidence>
<evidence type="ECO:0000256" key="1">
    <source>
        <dbReference type="ARBA" id="ARBA00022729"/>
    </source>
</evidence>
<evidence type="ECO:0000256" key="3">
    <source>
        <dbReference type="ARBA" id="ARBA00023157"/>
    </source>
</evidence>
<dbReference type="PROSITE" id="PS50287">
    <property type="entry name" value="SRCR_2"/>
    <property type="match status" value="1"/>
</dbReference>
<dbReference type="PRINTS" id="PR00258">
    <property type="entry name" value="SPERACTRCPTR"/>
</dbReference>
<keyword evidence="8" id="KW-1185">Reference proteome</keyword>
<dbReference type="GeneID" id="109591313"/>
<evidence type="ECO:0000256" key="2">
    <source>
        <dbReference type="ARBA" id="ARBA00022737"/>
    </source>
</evidence>
<evidence type="ECO:0000256" key="5">
    <source>
        <dbReference type="PROSITE-ProRule" id="PRU00196"/>
    </source>
</evidence>
<reference evidence="8" key="1">
    <citation type="journal article" date="2010" name="Nature">
        <title>The Amphimedon queenslandica genome and the evolution of animal complexity.</title>
        <authorList>
            <person name="Srivastava M."/>
            <person name="Simakov O."/>
            <person name="Chapman J."/>
            <person name="Fahey B."/>
            <person name="Gauthier M.E."/>
            <person name="Mitros T."/>
            <person name="Richards G.S."/>
            <person name="Conaco C."/>
            <person name="Dacre M."/>
            <person name="Hellsten U."/>
            <person name="Larroux C."/>
            <person name="Putnam N.H."/>
            <person name="Stanke M."/>
            <person name="Adamska M."/>
            <person name="Darling A."/>
            <person name="Degnan S.M."/>
            <person name="Oakley T.H."/>
            <person name="Plachetzki D.C."/>
            <person name="Zhai Y."/>
            <person name="Adamski M."/>
            <person name="Calcino A."/>
            <person name="Cummins S.F."/>
            <person name="Goodstein D.M."/>
            <person name="Harris C."/>
            <person name="Jackson D.J."/>
            <person name="Leys S.P."/>
            <person name="Shu S."/>
            <person name="Woodcroft B.J."/>
            <person name="Vervoort M."/>
            <person name="Kosik K.S."/>
            <person name="Manning G."/>
            <person name="Degnan B.M."/>
            <person name="Rokhsar D.S."/>
        </authorList>
    </citation>
    <scope>NUCLEOTIDE SEQUENCE [LARGE SCALE GENOMIC DNA]</scope>
</reference>
<dbReference type="PANTHER" id="PTHR48071">
    <property type="entry name" value="SRCR DOMAIN-CONTAINING PROTEIN"/>
    <property type="match status" value="1"/>
</dbReference>
<protein>
    <recommendedName>
        <fullName evidence="6">SRCR domain-containing protein</fullName>
    </recommendedName>
</protein>
<keyword evidence="1" id="KW-0732">Signal</keyword>
<name>A0AAN0K044_AMPQE</name>
<dbReference type="KEGG" id="aqu:109591313"/>
<proteinExistence type="predicted"/>
<evidence type="ECO:0000313" key="7">
    <source>
        <dbReference type="EnsemblMetazoa" id="XP_019862629.1"/>
    </source>
</evidence>
<evidence type="ECO:0000256" key="4">
    <source>
        <dbReference type="ARBA" id="ARBA00023180"/>
    </source>
</evidence>
<dbReference type="Proteomes" id="UP000007879">
    <property type="component" value="Unassembled WGS sequence"/>
</dbReference>
<dbReference type="PANTHER" id="PTHR48071:SF18">
    <property type="entry name" value="DELETED IN MALIGNANT BRAIN TUMORS 1 PROTEIN-RELATED"/>
    <property type="match status" value="1"/>
</dbReference>
<dbReference type="Pfam" id="PF00530">
    <property type="entry name" value="SRCR"/>
    <property type="match status" value="1"/>
</dbReference>
<dbReference type="FunFam" id="3.10.250.10:FF:000006">
    <property type="entry name" value="neurotrypsin isoform X2"/>
    <property type="match status" value="1"/>
</dbReference>
<organism evidence="7 8">
    <name type="scientific">Amphimedon queenslandica</name>
    <name type="common">Sponge</name>
    <dbReference type="NCBI Taxonomy" id="400682"/>
    <lineage>
        <taxon>Eukaryota</taxon>
        <taxon>Metazoa</taxon>
        <taxon>Porifera</taxon>
        <taxon>Demospongiae</taxon>
        <taxon>Heteroscleromorpha</taxon>
        <taxon>Haplosclerida</taxon>
        <taxon>Niphatidae</taxon>
        <taxon>Amphimedon</taxon>
    </lineage>
</organism>
<dbReference type="AlphaFoldDB" id="A0AAN0K044"/>
<dbReference type="InterPro" id="IPR001190">
    <property type="entry name" value="SRCR"/>
</dbReference>
<dbReference type="SUPFAM" id="SSF56487">
    <property type="entry name" value="SRCR-like"/>
    <property type="match status" value="1"/>
</dbReference>
<sequence>LALRLVSNSNTTRDTDGRVEVYHGDQWGTICDDYWSYPDAVVVCKQLGYPTALDSYSYAHFGAGTGTIWMDNVQCNGNETSIGQCKFNGWGNHNCGHYEDAGVSCAPGKFINNVVAVLYVMIQPWLPTKQSK</sequence>
<feature type="domain" description="SRCR" evidence="6">
    <location>
        <begin position="3"/>
        <end position="106"/>
    </location>
</feature>
<dbReference type="SMART" id="SM00202">
    <property type="entry name" value="SR"/>
    <property type="match status" value="1"/>
</dbReference>
<feature type="disulfide bond" evidence="5">
    <location>
        <begin position="44"/>
        <end position="105"/>
    </location>
</feature>